<dbReference type="EMBL" id="RBWU01000002">
    <property type="protein sequence ID" value="RKS76167.1"/>
    <property type="molecule type" value="Genomic_DNA"/>
</dbReference>
<protein>
    <submittedName>
        <fullName evidence="1">Uncharacterized protein</fullName>
    </submittedName>
</protein>
<dbReference type="Proteomes" id="UP000274601">
    <property type="component" value="Unassembled WGS sequence"/>
</dbReference>
<dbReference type="AlphaFoldDB" id="A0A495QRS4"/>
<comment type="caution">
    <text evidence="1">The sequence shown here is derived from an EMBL/GenBank/DDBJ whole genome shotgun (WGS) entry which is preliminary data.</text>
</comment>
<reference evidence="1 2" key="1">
    <citation type="submission" date="2018-10" db="EMBL/GenBank/DDBJ databases">
        <title>Genomic Encyclopedia of Archaeal and Bacterial Type Strains, Phase II (KMG-II): from individual species to whole genera.</title>
        <authorList>
            <person name="Goeker M."/>
        </authorList>
    </citation>
    <scope>NUCLEOTIDE SEQUENCE [LARGE SCALE GENOMIC DNA]</scope>
    <source>
        <strain evidence="1 2">DSM 43383</strain>
    </source>
</reference>
<accession>A0A495QRS4</accession>
<name>A0A495QRS4_9ACTN</name>
<gene>
    <name evidence="1" type="ORF">BZB76_1517</name>
</gene>
<proteinExistence type="predicted"/>
<keyword evidence="2" id="KW-1185">Reference proteome</keyword>
<evidence type="ECO:0000313" key="2">
    <source>
        <dbReference type="Proteomes" id="UP000274601"/>
    </source>
</evidence>
<evidence type="ECO:0000313" key="1">
    <source>
        <dbReference type="EMBL" id="RKS76167.1"/>
    </source>
</evidence>
<sequence length="60" mass="6891">MTGVHEEPVEHRRFLQYLLDLETVPRRTRPIGWPSCSATVTARWQTVRWAVISTAGPLNC</sequence>
<organism evidence="1 2">
    <name type="scientific">Actinomadura pelletieri DSM 43383</name>
    <dbReference type="NCBI Taxonomy" id="1120940"/>
    <lineage>
        <taxon>Bacteria</taxon>
        <taxon>Bacillati</taxon>
        <taxon>Actinomycetota</taxon>
        <taxon>Actinomycetes</taxon>
        <taxon>Streptosporangiales</taxon>
        <taxon>Thermomonosporaceae</taxon>
        <taxon>Actinomadura</taxon>
    </lineage>
</organism>